<dbReference type="EMBL" id="WJXA01000009">
    <property type="protein sequence ID" value="KAF7131813.1"/>
    <property type="molecule type" value="Genomic_DNA"/>
</dbReference>
<dbReference type="AlphaFoldDB" id="A0A834GIZ7"/>
<dbReference type="Proteomes" id="UP000626092">
    <property type="component" value="Unassembled WGS sequence"/>
</dbReference>
<gene>
    <name evidence="2" type="ORF">RHSIM_Rhsim09G0010900</name>
</gene>
<feature type="compositionally biased region" description="Acidic residues" evidence="1">
    <location>
        <begin position="37"/>
        <end position="46"/>
    </location>
</feature>
<protein>
    <submittedName>
        <fullName evidence="2">Uncharacterized protein</fullName>
    </submittedName>
</protein>
<feature type="region of interest" description="Disordered" evidence="1">
    <location>
        <begin position="29"/>
        <end position="50"/>
    </location>
</feature>
<evidence type="ECO:0000313" key="2">
    <source>
        <dbReference type="EMBL" id="KAF7131813.1"/>
    </source>
</evidence>
<sequence length="116" mass="13008">MALEDEDEDGDDESLLKRCFVLRDRVVVGGQRGGGGSEEEQSELDADPSNSPSLFSSAFTYLLSLSKLHLLTWIDDVRRHSKTTGKDPPVATTLRSTVIGDRKDGREGRWWWEVEV</sequence>
<evidence type="ECO:0000313" key="3">
    <source>
        <dbReference type="Proteomes" id="UP000626092"/>
    </source>
</evidence>
<comment type="caution">
    <text evidence="2">The sequence shown here is derived from an EMBL/GenBank/DDBJ whole genome shotgun (WGS) entry which is preliminary data.</text>
</comment>
<name>A0A834GIZ7_RHOSS</name>
<keyword evidence="3" id="KW-1185">Reference proteome</keyword>
<proteinExistence type="predicted"/>
<organism evidence="2 3">
    <name type="scientific">Rhododendron simsii</name>
    <name type="common">Sims's rhododendron</name>
    <dbReference type="NCBI Taxonomy" id="118357"/>
    <lineage>
        <taxon>Eukaryota</taxon>
        <taxon>Viridiplantae</taxon>
        <taxon>Streptophyta</taxon>
        <taxon>Embryophyta</taxon>
        <taxon>Tracheophyta</taxon>
        <taxon>Spermatophyta</taxon>
        <taxon>Magnoliopsida</taxon>
        <taxon>eudicotyledons</taxon>
        <taxon>Gunneridae</taxon>
        <taxon>Pentapetalae</taxon>
        <taxon>asterids</taxon>
        <taxon>Ericales</taxon>
        <taxon>Ericaceae</taxon>
        <taxon>Ericoideae</taxon>
        <taxon>Rhodoreae</taxon>
        <taxon>Rhododendron</taxon>
    </lineage>
</organism>
<reference evidence="2" key="1">
    <citation type="submission" date="2019-11" db="EMBL/GenBank/DDBJ databases">
        <authorList>
            <person name="Liu Y."/>
            <person name="Hou J."/>
            <person name="Li T.-Q."/>
            <person name="Guan C.-H."/>
            <person name="Wu X."/>
            <person name="Wu H.-Z."/>
            <person name="Ling F."/>
            <person name="Zhang R."/>
            <person name="Shi X.-G."/>
            <person name="Ren J.-P."/>
            <person name="Chen E.-F."/>
            <person name="Sun J.-M."/>
        </authorList>
    </citation>
    <scope>NUCLEOTIDE SEQUENCE</scope>
    <source>
        <strain evidence="2">Adult_tree_wgs_1</strain>
        <tissue evidence="2">Leaves</tissue>
    </source>
</reference>
<evidence type="ECO:0000256" key="1">
    <source>
        <dbReference type="SAM" id="MobiDB-lite"/>
    </source>
</evidence>
<accession>A0A834GIZ7</accession>